<evidence type="ECO:0000313" key="2">
    <source>
        <dbReference type="EMBL" id="MBB3065594.1"/>
    </source>
</evidence>
<organism evidence="2 3">
    <name type="scientific">Limibacillus halophilus</name>
    <dbReference type="NCBI Taxonomy" id="1579333"/>
    <lineage>
        <taxon>Bacteria</taxon>
        <taxon>Pseudomonadati</taxon>
        <taxon>Pseudomonadota</taxon>
        <taxon>Alphaproteobacteria</taxon>
        <taxon>Rhodospirillales</taxon>
        <taxon>Rhodovibrionaceae</taxon>
        <taxon>Limibacillus</taxon>
    </lineage>
</organism>
<evidence type="ECO:0000256" key="1">
    <source>
        <dbReference type="SAM" id="MobiDB-lite"/>
    </source>
</evidence>
<dbReference type="RefSeq" id="WP_183416406.1">
    <property type="nucleotide sequence ID" value="NZ_JACHXA010000004.1"/>
</dbReference>
<reference evidence="2 3" key="1">
    <citation type="submission" date="2020-08" db="EMBL/GenBank/DDBJ databases">
        <title>Genomic Encyclopedia of Type Strains, Phase III (KMG-III): the genomes of soil and plant-associated and newly described type strains.</title>
        <authorList>
            <person name="Whitman W."/>
        </authorList>
    </citation>
    <scope>NUCLEOTIDE SEQUENCE [LARGE SCALE GENOMIC DNA]</scope>
    <source>
        <strain evidence="2 3">CECT 8803</strain>
    </source>
</reference>
<evidence type="ECO:0000313" key="3">
    <source>
        <dbReference type="Proteomes" id="UP000581135"/>
    </source>
</evidence>
<dbReference type="Proteomes" id="UP000581135">
    <property type="component" value="Unassembled WGS sequence"/>
</dbReference>
<proteinExistence type="predicted"/>
<protein>
    <submittedName>
        <fullName evidence="2">Uncharacterized protein</fullName>
    </submittedName>
</protein>
<feature type="region of interest" description="Disordered" evidence="1">
    <location>
        <begin position="440"/>
        <end position="464"/>
    </location>
</feature>
<dbReference type="AlphaFoldDB" id="A0A839SV55"/>
<accession>A0A839SV55</accession>
<dbReference type="EMBL" id="JACHXA010000004">
    <property type="protein sequence ID" value="MBB3065594.1"/>
    <property type="molecule type" value="Genomic_DNA"/>
</dbReference>
<comment type="caution">
    <text evidence="2">The sequence shown here is derived from an EMBL/GenBank/DDBJ whole genome shotgun (WGS) entry which is preliminary data.</text>
</comment>
<keyword evidence="3" id="KW-1185">Reference proteome</keyword>
<gene>
    <name evidence="2" type="ORF">FHR98_001881</name>
</gene>
<name>A0A839SV55_9PROT</name>
<sequence length="968" mass="104867">MPKASFAFTNFTAGEWGPQLDGRADLAKYRNAVRLMENFIIRPQGPATHRPGTRFVGLTKANQVARLIPFRFAADESLMLELSATALRFYCNNPALCPLPVDPDNPYARIDLPAAAATLSNGDFASGLDGWEVVLEEGAVAEAIPGGGLRLLGGKTSDGDLTVGAVSQTVESKDPSGLHLLDVALEGGPESRLALQVMNADDGVSLLRRVLAPGSHLIEIPQPDSGQYPPLLQILFETVGTKEIVVRSVDFTGNKPLEVPLPFEESELERVQFVQSADVVYFTHAKHQPLLLKRFGRLSWSVEPYVSVLGPFLPSNSSDTTLLADGRIGRVTITASSKDGINNGNGFLKGDEGRLIRLHDGFVRIVEVVDSQTVTGDVQKLEDGRQELMPFYNLSDGKVKFVEGNPDNVDQPHSDRLYDRSNKFLEKGFRGGMKLTLHLPIEPSPPPPPDGGDNTRGLSIGEVPDGYGQHGDPFLLAQVSEDTMVLSEGADVRKPVTGSWPDIADGFLVGELEASTDWALGLWSKTTGYPSTLTFFEDRLFFGGVPVLPQRIDGSRTGDYGNFLDRDPDLVVLADHAVAFTLSAEQINEILWLRSSDKGLLIGTTGGEWVMRPSDLNEALSPSNVVAKRTSTYGSAPVPPEMVANVALFLQRDRRKLREMAFVFEADGFKAPDMTILAEHVTESGIQAMAYSQSPDSVLWAVRNDGALLGFTYLRDQEVLGWHRHTLGGHADAEGIKPAAVESVAVIPSVDGSFDEVWLVVRRTINGELRRHVEVLGRPWPGGNNLTGALFSDSGRSLRVESNEPVNWVGGLDHLEGQTVSLLIDGALHPQRQVTGGTVELERPITDAVIQAGLPRIARLETLRLEAGAADGTAQGKTKRITKVVFRLFETSGGKAGPSAEVLDPVPISNYRNPSTAMNSPATPFTGDSQAMIWPGGYETEGHVHFQQHLPLPATVVAIFPQVVTQDR</sequence>